<dbReference type="InterPro" id="IPR050619">
    <property type="entry name" value="Flavodoxin"/>
</dbReference>
<accession>A0ABV9JUX6</accession>
<dbReference type="RefSeq" id="WP_042529256.1">
    <property type="nucleotide sequence ID" value="NZ_JBHSFT010000007.1"/>
</dbReference>
<sequence>MVSKLRILIAYLSYSGNTEEVAAYIGDYLNKEGITVEWHRIGIDALSDPADYDLVFLGTFTWERGATPDEVKDFVLEVGYKPENMVIFGTGDTQFGGDDLFCKAADKLAHFYGSSYPALKIEQSPRGSQENKIEQWLEGVLNHAKSYA</sequence>
<dbReference type="InterPro" id="IPR029039">
    <property type="entry name" value="Flavoprotein-like_sf"/>
</dbReference>
<evidence type="ECO:0000259" key="8">
    <source>
        <dbReference type="PROSITE" id="PS50902"/>
    </source>
</evidence>
<dbReference type="InterPro" id="IPR010088">
    <property type="entry name" value="RNR_flavodoxin"/>
</dbReference>
<keyword evidence="10" id="KW-1185">Reference proteome</keyword>
<organism evidence="9 10">
    <name type="scientific">Oceanobacillus aidingensis</name>
    <dbReference type="NCBI Taxonomy" id="645964"/>
    <lineage>
        <taxon>Bacteria</taxon>
        <taxon>Bacillati</taxon>
        <taxon>Bacillota</taxon>
        <taxon>Bacilli</taxon>
        <taxon>Bacillales</taxon>
        <taxon>Bacillaceae</taxon>
        <taxon>Oceanobacillus</taxon>
    </lineage>
</organism>
<comment type="cofactor">
    <cofactor evidence="1">
        <name>FMN</name>
        <dbReference type="ChEBI" id="CHEBI:58210"/>
    </cofactor>
</comment>
<dbReference type="PANTHER" id="PTHR42809:SF1">
    <property type="entry name" value="FLAVODOXIN 1"/>
    <property type="match status" value="1"/>
</dbReference>
<dbReference type="Proteomes" id="UP001595988">
    <property type="component" value="Unassembled WGS sequence"/>
</dbReference>
<evidence type="ECO:0000256" key="1">
    <source>
        <dbReference type="ARBA" id="ARBA00001917"/>
    </source>
</evidence>
<evidence type="ECO:0000256" key="2">
    <source>
        <dbReference type="ARBA" id="ARBA00003297"/>
    </source>
</evidence>
<dbReference type="NCBIfam" id="NF006747">
    <property type="entry name" value="PRK09271.1"/>
    <property type="match status" value="1"/>
</dbReference>
<dbReference type="SUPFAM" id="SSF52218">
    <property type="entry name" value="Flavoproteins"/>
    <property type="match status" value="1"/>
</dbReference>
<keyword evidence="5" id="KW-0285">Flavoprotein</keyword>
<dbReference type="InterPro" id="IPR008254">
    <property type="entry name" value="Flavodoxin/NO_synth"/>
</dbReference>
<comment type="similarity">
    <text evidence="3">Belongs to the flavodoxin family.</text>
</comment>
<evidence type="ECO:0000256" key="7">
    <source>
        <dbReference type="ARBA" id="ARBA00022982"/>
    </source>
</evidence>
<evidence type="ECO:0000256" key="4">
    <source>
        <dbReference type="ARBA" id="ARBA00022448"/>
    </source>
</evidence>
<keyword evidence="4" id="KW-0813">Transport</keyword>
<gene>
    <name evidence="9" type="ORF">ACFO3P_05055</name>
</gene>
<evidence type="ECO:0000256" key="3">
    <source>
        <dbReference type="ARBA" id="ARBA00005267"/>
    </source>
</evidence>
<keyword evidence="6" id="KW-0288">FMN</keyword>
<dbReference type="NCBIfam" id="TIGR01754">
    <property type="entry name" value="flav_RNR"/>
    <property type="match status" value="1"/>
</dbReference>
<comment type="function">
    <text evidence="2">Low-potential electron donor to a number of redox enzymes.</text>
</comment>
<comment type="caution">
    <text evidence="9">The sequence shown here is derived from an EMBL/GenBank/DDBJ whole genome shotgun (WGS) entry which is preliminary data.</text>
</comment>
<reference evidence="10" key="1">
    <citation type="journal article" date="2019" name="Int. J. Syst. Evol. Microbiol.">
        <title>The Global Catalogue of Microorganisms (GCM) 10K type strain sequencing project: providing services to taxonomists for standard genome sequencing and annotation.</title>
        <authorList>
            <consortium name="The Broad Institute Genomics Platform"/>
            <consortium name="The Broad Institute Genome Sequencing Center for Infectious Disease"/>
            <person name="Wu L."/>
            <person name="Ma J."/>
        </authorList>
    </citation>
    <scope>NUCLEOTIDE SEQUENCE [LARGE SCALE GENOMIC DNA]</scope>
    <source>
        <strain evidence="10">CCUG 37257</strain>
    </source>
</reference>
<evidence type="ECO:0000256" key="6">
    <source>
        <dbReference type="ARBA" id="ARBA00022643"/>
    </source>
</evidence>
<protein>
    <submittedName>
        <fullName evidence="9">Flavodoxin</fullName>
    </submittedName>
</protein>
<dbReference type="Pfam" id="PF00258">
    <property type="entry name" value="Flavodoxin_1"/>
    <property type="match status" value="1"/>
</dbReference>
<evidence type="ECO:0000313" key="9">
    <source>
        <dbReference type="EMBL" id="MFC4661584.1"/>
    </source>
</evidence>
<proteinExistence type="inferred from homology"/>
<keyword evidence="7" id="KW-0249">Electron transport</keyword>
<dbReference type="Gene3D" id="3.40.50.360">
    <property type="match status" value="1"/>
</dbReference>
<evidence type="ECO:0000256" key="5">
    <source>
        <dbReference type="ARBA" id="ARBA00022630"/>
    </source>
</evidence>
<dbReference type="PANTHER" id="PTHR42809">
    <property type="entry name" value="FLAVODOXIN 2"/>
    <property type="match status" value="1"/>
</dbReference>
<name>A0ABV9JUX6_9BACI</name>
<dbReference type="EMBL" id="JBHSFT010000007">
    <property type="protein sequence ID" value="MFC4661584.1"/>
    <property type="molecule type" value="Genomic_DNA"/>
</dbReference>
<evidence type="ECO:0000313" key="10">
    <source>
        <dbReference type="Proteomes" id="UP001595988"/>
    </source>
</evidence>
<feature type="domain" description="Flavodoxin-like" evidence="8">
    <location>
        <begin position="7"/>
        <end position="141"/>
    </location>
</feature>
<dbReference type="PROSITE" id="PS50902">
    <property type="entry name" value="FLAVODOXIN_LIKE"/>
    <property type="match status" value="1"/>
</dbReference>